<dbReference type="OMA" id="AGWCARY"/>
<dbReference type="AlphaFoldDB" id="A4SAR0"/>
<accession>A4SAR0</accession>
<dbReference type="PANTHER" id="PTHR31762">
    <property type="entry name" value="FAS-BINDING FACTOR-LIKE PROTEIN"/>
    <property type="match status" value="1"/>
</dbReference>
<evidence type="ECO:0000313" key="4">
    <source>
        <dbReference type="Proteomes" id="UP000001568"/>
    </source>
</evidence>
<dbReference type="GeneID" id="5006537"/>
<feature type="compositionally biased region" description="Polar residues" evidence="2">
    <location>
        <begin position="215"/>
        <end position="225"/>
    </location>
</feature>
<evidence type="ECO:0000256" key="2">
    <source>
        <dbReference type="SAM" id="MobiDB-lite"/>
    </source>
</evidence>
<evidence type="ECO:0000256" key="1">
    <source>
        <dbReference type="SAM" id="Coils"/>
    </source>
</evidence>
<feature type="non-terminal residue" evidence="3">
    <location>
        <position position="1"/>
    </location>
</feature>
<dbReference type="OrthoDB" id="2014962at2759"/>
<gene>
    <name evidence="3" type="ORF">OSTLU_94054</name>
</gene>
<evidence type="ECO:0000313" key="3">
    <source>
        <dbReference type="EMBL" id="ABP00968.1"/>
    </source>
</evidence>
<feature type="compositionally biased region" description="Acidic residues" evidence="2">
    <location>
        <begin position="194"/>
        <end position="203"/>
    </location>
</feature>
<keyword evidence="4" id="KW-1185">Reference proteome</keyword>
<dbReference type="eggNOG" id="ENOG502QQ0G">
    <property type="taxonomic scope" value="Eukaryota"/>
</dbReference>
<name>A4SAR0_OSTLU</name>
<dbReference type="RefSeq" id="XP_001422651.1">
    <property type="nucleotide sequence ID" value="XM_001422614.1"/>
</dbReference>
<dbReference type="Proteomes" id="UP000001568">
    <property type="component" value="Chromosome 20"/>
</dbReference>
<feature type="coiled-coil region" evidence="1">
    <location>
        <begin position="5"/>
        <end position="60"/>
    </location>
</feature>
<keyword evidence="1" id="KW-0175">Coiled coil</keyword>
<dbReference type="GO" id="GO:0000911">
    <property type="term" value="P:cytokinesis by cell plate formation"/>
    <property type="evidence" value="ECO:0007669"/>
    <property type="project" value="InterPro"/>
</dbReference>
<dbReference type="HOGENOM" id="CLU_019997_0_0_1"/>
<dbReference type="KEGG" id="olu:OSTLU_94054"/>
<dbReference type="PANTHER" id="PTHR31762:SF10">
    <property type="entry name" value="FAS-BINDING FACTOR-LIKE PROTEIN"/>
    <property type="match status" value="1"/>
</dbReference>
<dbReference type="InterPro" id="IPR040321">
    <property type="entry name" value="SCD2-like"/>
</dbReference>
<proteinExistence type="predicted"/>
<feature type="region of interest" description="Disordered" evidence="2">
    <location>
        <begin position="191"/>
        <end position="225"/>
    </location>
</feature>
<sequence>LREALEEAERKAKTSAEMVVELQERVRALREENVGEARVLTRLEAQLRRREHEFEAHREMLSSQLEAAIYSANERDNEALARDQEARDEVRAAKMAASQYVLDDAQRREFSLKAGWCARYFNLMIALGLAPIDEDIKQEAETWTRAFGIALEKDDTHASIARKIGDVLIEAGAKPVASYEVDTSLVTASASAMDTEEPVENDENGVQPDEHAGPTHTSLPPSLNPSWPRNFRDALGVEIAMRYLASRRIEERVVVSLADVRRASAISSISRNAASEDDSSALSDDEIHEFHFRRAWLRFMWARAREAGMDAGVADEREEHWLSEMQTMTNPNMRQPLRFKRDALAVDKGLKELRAFLVESRLWR</sequence>
<organism evidence="3 4">
    <name type="scientific">Ostreococcus lucimarinus (strain CCE9901)</name>
    <dbReference type="NCBI Taxonomy" id="436017"/>
    <lineage>
        <taxon>Eukaryota</taxon>
        <taxon>Viridiplantae</taxon>
        <taxon>Chlorophyta</taxon>
        <taxon>Mamiellophyceae</taxon>
        <taxon>Mamiellales</taxon>
        <taxon>Bathycoccaceae</taxon>
        <taxon>Ostreococcus</taxon>
    </lineage>
</organism>
<reference evidence="3 4" key="1">
    <citation type="journal article" date="2007" name="Proc. Natl. Acad. Sci. U.S.A.">
        <title>The tiny eukaryote Ostreococcus provides genomic insights into the paradox of plankton speciation.</title>
        <authorList>
            <person name="Palenik B."/>
            <person name="Grimwood J."/>
            <person name="Aerts A."/>
            <person name="Rouze P."/>
            <person name="Salamov A."/>
            <person name="Putnam N."/>
            <person name="Dupont C."/>
            <person name="Jorgensen R."/>
            <person name="Derelle E."/>
            <person name="Rombauts S."/>
            <person name="Zhou K."/>
            <person name="Otillar R."/>
            <person name="Merchant S.S."/>
            <person name="Podell S."/>
            <person name="Gaasterland T."/>
            <person name="Napoli C."/>
            <person name="Gendler K."/>
            <person name="Manuell A."/>
            <person name="Tai V."/>
            <person name="Vallon O."/>
            <person name="Piganeau G."/>
            <person name="Jancek S."/>
            <person name="Heijde M."/>
            <person name="Jabbari K."/>
            <person name="Bowler C."/>
            <person name="Lohr M."/>
            <person name="Robbens S."/>
            <person name="Werner G."/>
            <person name="Dubchak I."/>
            <person name="Pazour G.J."/>
            <person name="Ren Q."/>
            <person name="Paulsen I."/>
            <person name="Delwiche C."/>
            <person name="Schmutz J."/>
            <person name="Rokhsar D."/>
            <person name="Van de Peer Y."/>
            <person name="Moreau H."/>
            <person name="Grigoriev I.V."/>
        </authorList>
    </citation>
    <scope>NUCLEOTIDE SEQUENCE [LARGE SCALE GENOMIC DNA]</scope>
    <source>
        <strain evidence="3 4">CCE9901</strain>
    </source>
</reference>
<dbReference type="EMBL" id="CP000600">
    <property type="protein sequence ID" value="ABP00968.1"/>
    <property type="molecule type" value="Genomic_DNA"/>
</dbReference>
<protein>
    <submittedName>
        <fullName evidence="3">Uncharacterized protein</fullName>
    </submittedName>
</protein>
<dbReference type="STRING" id="436017.A4SAR0"/>